<reference evidence="14 15" key="1">
    <citation type="journal article" date="2009" name="Int. J. Syst. Evol. Microbiol.">
        <title>Paenibacillus contaminans sp. nov., isolated from a contaminated laboratory plate.</title>
        <authorList>
            <person name="Chou J.H."/>
            <person name="Lee J.H."/>
            <person name="Lin M.C."/>
            <person name="Chang P.S."/>
            <person name="Arun A.B."/>
            <person name="Young C.C."/>
            <person name="Chen W.M."/>
        </authorList>
    </citation>
    <scope>NUCLEOTIDE SEQUENCE [LARGE SCALE GENOMIC DNA]</scope>
    <source>
        <strain evidence="14 15">CKOBP-6</strain>
    </source>
</reference>
<dbReference type="InterPro" id="IPR013556">
    <property type="entry name" value="Flag_M-ring_C"/>
</dbReference>
<dbReference type="PANTHER" id="PTHR30046">
    <property type="entry name" value="FLAGELLAR M-RING PROTEIN"/>
    <property type="match status" value="1"/>
</dbReference>
<gene>
    <name evidence="14" type="primary">fliF</name>
    <name evidence="14" type="ORF">DQG23_00340</name>
</gene>
<keyword evidence="15" id="KW-1185">Reference proteome</keyword>
<evidence type="ECO:0000313" key="15">
    <source>
        <dbReference type="Proteomes" id="UP000250369"/>
    </source>
</evidence>
<feature type="domain" description="Flagellar M-ring C-terminal" evidence="13">
    <location>
        <begin position="256"/>
        <end position="394"/>
    </location>
</feature>
<evidence type="ECO:0000256" key="1">
    <source>
        <dbReference type="ARBA" id="ARBA00004117"/>
    </source>
</evidence>
<evidence type="ECO:0000256" key="6">
    <source>
        <dbReference type="ARBA" id="ARBA00022989"/>
    </source>
</evidence>
<feature type="transmembrane region" description="Helical" evidence="11">
    <location>
        <begin position="21"/>
        <end position="41"/>
    </location>
</feature>
<keyword evidence="6 11" id="KW-1133">Transmembrane helix</keyword>
<dbReference type="NCBIfam" id="TIGR00206">
    <property type="entry name" value="fliF"/>
    <property type="match status" value="1"/>
</dbReference>
<feature type="region of interest" description="Disordered" evidence="10">
    <location>
        <begin position="305"/>
        <end position="325"/>
    </location>
</feature>
<evidence type="ECO:0000259" key="13">
    <source>
        <dbReference type="Pfam" id="PF08345"/>
    </source>
</evidence>
<evidence type="ECO:0000256" key="2">
    <source>
        <dbReference type="ARBA" id="ARBA00004651"/>
    </source>
</evidence>
<keyword evidence="5 11" id="KW-0812">Transmembrane</keyword>
<evidence type="ECO:0000313" key="14">
    <source>
        <dbReference type="EMBL" id="RAV23417.1"/>
    </source>
</evidence>
<feature type="domain" description="Flagellar M-ring N-terminal" evidence="12">
    <location>
        <begin position="42"/>
        <end position="218"/>
    </location>
</feature>
<dbReference type="GO" id="GO:0009431">
    <property type="term" value="C:bacterial-type flagellum basal body, MS ring"/>
    <property type="evidence" value="ECO:0007669"/>
    <property type="project" value="InterPro"/>
</dbReference>
<feature type="transmembrane region" description="Helical" evidence="11">
    <location>
        <begin position="439"/>
        <end position="461"/>
    </location>
</feature>
<evidence type="ECO:0000256" key="10">
    <source>
        <dbReference type="SAM" id="MobiDB-lite"/>
    </source>
</evidence>
<evidence type="ECO:0000256" key="5">
    <source>
        <dbReference type="ARBA" id="ARBA00022692"/>
    </source>
</evidence>
<evidence type="ECO:0000256" key="7">
    <source>
        <dbReference type="ARBA" id="ARBA00023136"/>
    </source>
</evidence>
<dbReference type="Pfam" id="PF08345">
    <property type="entry name" value="YscJ_FliF_C"/>
    <property type="match status" value="1"/>
</dbReference>
<comment type="caution">
    <text evidence="14">The sequence shown here is derived from an EMBL/GenBank/DDBJ whole genome shotgun (WGS) entry which is preliminary data.</text>
</comment>
<dbReference type="InterPro" id="IPR006182">
    <property type="entry name" value="FliF_N_dom"/>
</dbReference>
<dbReference type="InterPro" id="IPR000067">
    <property type="entry name" value="FlgMring_FliF"/>
</dbReference>
<comment type="similarity">
    <text evidence="3 9">Belongs to the FliF family.</text>
</comment>
<dbReference type="OrthoDB" id="9807026at2"/>
<keyword evidence="8 9" id="KW-0975">Bacterial flagellum</keyword>
<dbReference type="InterPro" id="IPR043427">
    <property type="entry name" value="YscJ/FliF"/>
</dbReference>
<dbReference type="PIRSF" id="PIRSF004862">
    <property type="entry name" value="FliF"/>
    <property type="match status" value="1"/>
</dbReference>
<dbReference type="PANTHER" id="PTHR30046:SF0">
    <property type="entry name" value="FLAGELLAR M-RING PROTEIN"/>
    <property type="match status" value="1"/>
</dbReference>
<organism evidence="14 15">
    <name type="scientific">Paenibacillus contaminans</name>
    <dbReference type="NCBI Taxonomy" id="450362"/>
    <lineage>
        <taxon>Bacteria</taxon>
        <taxon>Bacillati</taxon>
        <taxon>Bacillota</taxon>
        <taxon>Bacilli</taxon>
        <taxon>Bacillales</taxon>
        <taxon>Paenibacillaceae</taxon>
        <taxon>Paenibacillus</taxon>
    </lineage>
</organism>
<evidence type="ECO:0000256" key="3">
    <source>
        <dbReference type="ARBA" id="ARBA00007971"/>
    </source>
</evidence>
<keyword evidence="14" id="KW-0282">Flagellum</keyword>
<dbReference type="GO" id="GO:0003774">
    <property type="term" value="F:cytoskeletal motor activity"/>
    <property type="evidence" value="ECO:0007669"/>
    <property type="project" value="InterPro"/>
</dbReference>
<evidence type="ECO:0000256" key="4">
    <source>
        <dbReference type="ARBA" id="ARBA00022475"/>
    </source>
</evidence>
<keyword evidence="14" id="KW-0966">Cell projection</keyword>
<dbReference type="InterPro" id="IPR045851">
    <property type="entry name" value="AMP-bd_C_sf"/>
</dbReference>
<proteinExistence type="inferred from homology"/>
<keyword evidence="7 11" id="KW-0472">Membrane</keyword>
<sequence length="523" mass="57161">MRQYWTRSKQYWDKFTKTQKITLTTTLVLIALTIGIVAYSFSRTEYVVAFRDLQPADAAAIKQYLESSNVSYHLSPDGKNIEVPANKAAELTVDVASQGLMRNGSLGYGAFREDKPFGMSDREFEVKHLDAIQGELQQLINSNTAVSSSKVLITLPEKTVFVRSGDKEESSASVVVNLKPGFQLDQKQIDTMYNLVSKGVKNLAPENIVITNQYGDLLPYSKTSTTGMESGDIALQQFQIKKQLEQDVTKSVMSLLGPVLGQGKVVPMAVASINFDKKTTQRSGVEPVVDTKGIEISVQEIQKSYSSDGNTEGGIPGTGTTDVPNYPASAGSGKANSEEMQKTVNYEVNRIKTEVQSSPFILSDLSISVGIEPPDRNDPNSLTQQTKDAVQRILVNIVKASLANSDKQYTDEDFAARVTVFEHNFASPVGGTNANTINWWLYGGIGAAALALAAVGGYAVSRRRKNAAEAMLADSAIPAKVEFPTIDMENVSNESQVRKQLESLAKKKPEEFVNLLRTWLVDE</sequence>
<comment type="subcellular location">
    <subcellularLocation>
        <location evidence="1 9">Bacterial flagellum basal body</location>
    </subcellularLocation>
    <subcellularLocation>
        <location evidence="2">Cell membrane</location>
        <topology evidence="2">Multi-pass membrane protein</topology>
    </subcellularLocation>
</comment>
<dbReference type="Proteomes" id="UP000250369">
    <property type="component" value="Unassembled WGS sequence"/>
</dbReference>
<protein>
    <recommendedName>
        <fullName evidence="9">Flagellar M-ring protein</fullName>
    </recommendedName>
</protein>
<evidence type="ECO:0000259" key="12">
    <source>
        <dbReference type="Pfam" id="PF01514"/>
    </source>
</evidence>
<name>A0A329N1Z1_9BACL</name>
<dbReference type="GO" id="GO:0071973">
    <property type="term" value="P:bacterial-type flagellum-dependent cell motility"/>
    <property type="evidence" value="ECO:0007669"/>
    <property type="project" value="InterPro"/>
</dbReference>
<evidence type="ECO:0000256" key="9">
    <source>
        <dbReference type="PIRNR" id="PIRNR004862"/>
    </source>
</evidence>
<dbReference type="Pfam" id="PF01514">
    <property type="entry name" value="YscJ_FliF"/>
    <property type="match status" value="1"/>
</dbReference>
<evidence type="ECO:0000256" key="8">
    <source>
        <dbReference type="ARBA" id="ARBA00023143"/>
    </source>
</evidence>
<accession>A0A329N1Z1</accession>
<dbReference type="EMBL" id="QMFB01000001">
    <property type="protein sequence ID" value="RAV23417.1"/>
    <property type="molecule type" value="Genomic_DNA"/>
</dbReference>
<dbReference type="AlphaFoldDB" id="A0A329N1Z1"/>
<keyword evidence="4" id="KW-1003">Cell membrane</keyword>
<dbReference type="GO" id="GO:0005886">
    <property type="term" value="C:plasma membrane"/>
    <property type="evidence" value="ECO:0007669"/>
    <property type="project" value="UniProtKB-SubCell"/>
</dbReference>
<dbReference type="Gene3D" id="3.30.300.30">
    <property type="match status" value="1"/>
</dbReference>
<keyword evidence="14" id="KW-0969">Cilium</keyword>
<evidence type="ECO:0000256" key="11">
    <source>
        <dbReference type="SAM" id="Phobius"/>
    </source>
</evidence>
<comment type="function">
    <text evidence="9">The M ring may be actively involved in energy transduction.</text>
</comment>
<dbReference type="PRINTS" id="PR01009">
    <property type="entry name" value="FLGMRINGFLIF"/>
</dbReference>